<accession>A0A9N8DST9</accession>
<keyword evidence="4" id="KW-1185">Reference proteome</keyword>
<protein>
    <submittedName>
        <fullName evidence="3">Violaxanthin</fullName>
    </submittedName>
</protein>
<feature type="domain" description="VDE lipocalin" evidence="2">
    <location>
        <begin position="298"/>
        <end position="556"/>
    </location>
</feature>
<dbReference type="GO" id="GO:0046422">
    <property type="term" value="F:violaxanthin de-epoxidase activity"/>
    <property type="evidence" value="ECO:0007669"/>
    <property type="project" value="InterPro"/>
</dbReference>
<reference evidence="3" key="1">
    <citation type="submission" date="2020-06" db="EMBL/GenBank/DDBJ databases">
        <authorList>
            <consortium name="Plant Systems Biology data submission"/>
        </authorList>
    </citation>
    <scope>NUCLEOTIDE SEQUENCE</scope>
    <source>
        <strain evidence="3">D6</strain>
    </source>
</reference>
<proteinExistence type="predicted"/>
<dbReference type="EMBL" id="CAICTM010000316">
    <property type="protein sequence ID" value="CAB9507705.1"/>
    <property type="molecule type" value="Genomic_DNA"/>
</dbReference>
<evidence type="ECO:0000256" key="1">
    <source>
        <dbReference type="SAM" id="SignalP"/>
    </source>
</evidence>
<sequence>MTRLGGGKWRKSWAVALLYLVGWCGRVQAFALPPLGKVSIQADSSSTTTTTTSTTTSTLRRNHHVGTVFMATTTSTSSDDDVIGSVAILLPSEGAADSVLSRFGDKSPVGCPPVWDAAEQLARKTTHFSLDKITTELILAPNINNNSDDIALQKRLQEEFDVVIAMGLRSDQDLQFAQRVFDNRRRNRMERRNHQAHFGIDCTGSAKTSRLTPMVGPHHQEDLSPLKWLPWTTVASAQRMQEQMQGLFARWTTDDYAVAIMLFFNQFGAHEQPIDWVKHSIDATWEKGPIQNAQELAAMASKCGDCVVQCVQDEKCKECLDRLTEIDTRDQVASYRTIVSYESELLRDFSFCILQKNNIFNCDADIPSLPKVAPITTWRGKPLTKQDGQAILIGHLDDEDAPTGGQRLDVSWVVACGANVAYDQFPSQNQIFYKGISGKDMWYDPVFRVECIDGRNVWCKRHYKVRDGPTPGTFYFSVLDNGITSNEFWTIAGVADDLSWIVFHYAGAASAVGQQYLGGLVCTPDGKLPPESAQPEIWAALDCAGIAPWDLYVVNNDLTTTGAIEAGPPPLDFFRRDVLAAKEKKKAETVQQQ</sequence>
<dbReference type="PANTHER" id="PTHR33970">
    <property type="entry name" value="VIOLAXANTHIN DE-EPOXIDASE, CHLOROPLASTIC-RELATED"/>
    <property type="match status" value="1"/>
</dbReference>
<dbReference type="InterPro" id="IPR012674">
    <property type="entry name" value="Calycin"/>
</dbReference>
<dbReference type="PANTHER" id="PTHR33970:SF2">
    <property type="entry name" value="OS01G0716400 PROTEIN"/>
    <property type="match status" value="1"/>
</dbReference>
<dbReference type="Pfam" id="PF07137">
    <property type="entry name" value="VDE"/>
    <property type="match status" value="1"/>
</dbReference>
<comment type="caution">
    <text evidence="3">The sequence shown here is derived from an EMBL/GenBank/DDBJ whole genome shotgun (WGS) entry which is preliminary data.</text>
</comment>
<dbReference type="GO" id="GO:0010028">
    <property type="term" value="P:xanthophyll cycle"/>
    <property type="evidence" value="ECO:0007669"/>
    <property type="project" value="InterPro"/>
</dbReference>
<dbReference type="Proteomes" id="UP001153069">
    <property type="component" value="Unassembled WGS sequence"/>
</dbReference>
<feature type="chain" id="PRO_5040426676" evidence="1">
    <location>
        <begin position="30"/>
        <end position="593"/>
    </location>
</feature>
<name>A0A9N8DST9_9STRA</name>
<dbReference type="InterPro" id="IPR044682">
    <property type="entry name" value="VDE"/>
</dbReference>
<evidence type="ECO:0000313" key="3">
    <source>
        <dbReference type="EMBL" id="CAB9507705.1"/>
    </source>
</evidence>
<dbReference type="Gene3D" id="2.40.128.20">
    <property type="match status" value="1"/>
</dbReference>
<dbReference type="OrthoDB" id="420426at2759"/>
<organism evidence="3 4">
    <name type="scientific">Seminavis robusta</name>
    <dbReference type="NCBI Taxonomy" id="568900"/>
    <lineage>
        <taxon>Eukaryota</taxon>
        <taxon>Sar</taxon>
        <taxon>Stramenopiles</taxon>
        <taxon>Ochrophyta</taxon>
        <taxon>Bacillariophyta</taxon>
        <taxon>Bacillariophyceae</taxon>
        <taxon>Bacillariophycidae</taxon>
        <taxon>Naviculales</taxon>
        <taxon>Naviculaceae</taxon>
        <taxon>Seminavis</taxon>
    </lineage>
</organism>
<evidence type="ECO:0000313" key="4">
    <source>
        <dbReference type="Proteomes" id="UP001153069"/>
    </source>
</evidence>
<dbReference type="AlphaFoldDB" id="A0A9N8DST9"/>
<dbReference type="InterPro" id="IPR010788">
    <property type="entry name" value="VDE_dom"/>
</dbReference>
<gene>
    <name evidence="3" type="ORF">SEMRO_317_G115760.1</name>
</gene>
<feature type="signal peptide" evidence="1">
    <location>
        <begin position="1"/>
        <end position="29"/>
    </location>
</feature>
<keyword evidence="1" id="KW-0732">Signal</keyword>
<evidence type="ECO:0000259" key="2">
    <source>
        <dbReference type="Pfam" id="PF07137"/>
    </source>
</evidence>